<dbReference type="InterPro" id="IPR036724">
    <property type="entry name" value="Cobalamin-bd_sf"/>
</dbReference>
<dbReference type="AlphaFoldDB" id="G7QE84"/>
<keyword evidence="8" id="KW-0614">Plasmid</keyword>
<evidence type="ECO:0000256" key="3">
    <source>
        <dbReference type="ARBA" id="ARBA00022723"/>
    </source>
</evidence>
<dbReference type="InterPro" id="IPR023404">
    <property type="entry name" value="rSAM_horseshoe"/>
</dbReference>
<evidence type="ECO:0000313" key="8">
    <source>
        <dbReference type="EMBL" id="EHJ45978.1"/>
    </source>
</evidence>
<dbReference type="SFLD" id="SFLDG01082">
    <property type="entry name" value="B12-binding_domain_containing"/>
    <property type="match status" value="1"/>
</dbReference>
<dbReference type="RefSeq" id="WP_009183010.1">
    <property type="nucleotide sequence ID" value="NZ_CM001369.1"/>
</dbReference>
<dbReference type="GO" id="GO:0031419">
    <property type="term" value="F:cobalamin binding"/>
    <property type="evidence" value="ECO:0007669"/>
    <property type="project" value="InterPro"/>
</dbReference>
<evidence type="ECO:0000313" key="9">
    <source>
        <dbReference type="Proteomes" id="UP000004662"/>
    </source>
</evidence>
<dbReference type="Pfam" id="PF02310">
    <property type="entry name" value="B12-binding"/>
    <property type="match status" value="1"/>
</dbReference>
<dbReference type="InterPro" id="IPR006638">
    <property type="entry name" value="Elp3/MiaA/NifB-like_rSAM"/>
</dbReference>
<dbReference type="Proteomes" id="UP000004662">
    <property type="component" value="Plasmid pFW10101"/>
</dbReference>
<dbReference type="EMBL" id="CM001369">
    <property type="protein sequence ID" value="EHJ45978.1"/>
    <property type="molecule type" value="Genomic_DNA"/>
</dbReference>
<geneLocation type="plasmid" evidence="8 9">
    <name>pFW10101</name>
</geneLocation>
<keyword evidence="3" id="KW-0479">Metal-binding</keyword>
<accession>G7QE84</accession>
<dbReference type="PROSITE" id="PS51332">
    <property type="entry name" value="B12_BINDING"/>
    <property type="match status" value="1"/>
</dbReference>
<keyword evidence="4" id="KW-0408">Iron</keyword>
<dbReference type="SFLD" id="SFLDS00029">
    <property type="entry name" value="Radical_SAM"/>
    <property type="match status" value="1"/>
</dbReference>
<dbReference type="Pfam" id="PF04055">
    <property type="entry name" value="Radical_SAM"/>
    <property type="match status" value="1"/>
</dbReference>
<dbReference type="InterPro" id="IPR034466">
    <property type="entry name" value="Methyltransferase_Class_B"/>
</dbReference>
<reference evidence="9" key="1">
    <citation type="journal article" date="2015" name="Genome Announc.">
        <title>High-Quality Draft Genome Sequence of Desulfovibrio carbinoliphilus FW-101-2B, an Organic Acid-Oxidizing Sulfate-Reducing Bacterium Isolated from Uranium(VI)-Contaminated Groundwater.</title>
        <authorList>
            <person name="Ramsay B.D."/>
            <person name="Hwang C."/>
            <person name="Woo H.L."/>
            <person name="Carroll S.L."/>
            <person name="Lucas S."/>
            <person name="Han J."/>
            <person name="Lapidus A.L."/>
            <person name="Cheng J.F."/>
            <person name="Goodwin L.A."/>
            <person name="Pitluck S."/>
            <person name="Peters L."/>
            <person name="Chertkov O."/>
            <person name="Held B."/>
            <person name="Detter J.C."/>
            <person name="Han C.S."/>
            <person name="Tapia R."/>
            <person name="Land M.L."/>
            <person name="Hauser L.J."/>
            <person name="Kyrpides N.C."/>
            <person name="Ivanova N.N."/>
            <person name="Mikhailova N."/>
            <person name="Pagani I."/>
            <person name="Woyke T."/>
            <person name="Arkin A.P."/>
            <person name="Dehal P."/>
            <person name="Chivian D."/>
            <person name="Criddle C.S."/>
            <person name="Wu W."/>
            <person name="Chakraborty R."/>
            <person name="Hazen T.C."/>
            <person name="Fields M.W."/>
        </authorList>
    </citation>
    <scope>NUCLEOTIDE SEQUENCE [LARGE SCALE GENOMIC DNA]</scope>
    <source>
        <strain evidence="9">FW-101-2B</strain>
    </source>
</reference>
<evidence type="ECO:0000256" key="1">
    <source>
        <dbReference type="ARBA" id="ARBA00001966"/>
    </source>
</evidence>
<evidence type="ECO:0000259" key="6">
    <source>
        <dbReference type="PROSITE" id="PS51332"/>
    </source>
</evidence>
<dbReference type="SFLD" id="SFLDG01123">
    <property type="entry name" value="methyltransferase_(Class_B)"/>
    <property type="match status" value="1"/>
</dbReference>
<dbReference type="HOGENOM" id="CLU_021572_4_3_7"/>
<dbReference type="SUPFAM" id="SSF52242">
    <property type="entry name" value="Cobalamin (vitamin B12)-binding domain"/>
    <property type="match status" value="1"/>
</dbReference>
<comment type="cofactor">
    <cofactor evidence="1">
        <name>[4Fe-4S] cluster</name>
        <dbReference type="ChEBI" id="CHEBI:49883"/>
    </cofactor>
</comment>
<dbReference type="GO" id="GO:0046872">
    <property type="term" value="F:metal ion binding"/>
    <property type="evidence" value="ECO:0007669"/>
    <property type="project" value="UniProtKB-KW"/>
</dbReference>
<evidence type="ECO:0000259" key="7">
    <source>
        <dbReference type="PROSITE" id="PS51918"/>
    </source>
</evidence>
<feature type="domain" description="Radical SAM core" evidence="7">
    <location>
        <begin position="187"/>
        <end position="420"/>
    </location>
</feature>
<sequence>MTCNRVLLIMPDVCRYDHYQWVPSSLLFLAATLLDAGYRPLVIDDRIQSREATLQAVQAHLDETLLVGVAVSSGEQLAHAAQILEAIAAVSDVPLVVGGPLPSALPEQMFEHPAVDFVICGRGEGPIRQLCDRLRDGRNDFDTTPRLWWRTPEGIRQSSAARHSERVNDLPPLPYLNKDVIDIWNYINPETHAFNYSTAVGCVGRCSFCYWHDSYTYSWFDNQRVVDELESLGRQLSLRNVTFDDPTFFVGRSRTMDLVERLLASEVRFKWRANARVDTFKPFTIEDVHTMERSGCHLIHVGMESGSQRILDLMHKNITVDDALDMARKFATSSIHLRCHLIIGIPGETIDDIRRSGELITEIGRIKKEFDYTVNIFIPYPGNALTELAATMGYTPPDTLMGYVGVEQHGCLQRTNANGQALPSLWDIDYRLDWFEPAYQKQHEIAWKALLPELGKIRTVDGRSYHFHKKGEVPGLS</sequence>
<dbReference type="InterPro" id="IPR058240">
    <property type="entry name" value="rSAM_sf"/>
</dbReference>
<dbReference type="InterPro" id="IPR006158">
    <property type="entry name" value="Cobalamin-bd"/>
</dbReference>
<dbReference type="InterPro" id="IPR007197">
    <property type="entry name" value="rSAM"/>
</dbReference>
<organism evidence="8 9">
    <name type="scientific">Solidesulfovibrio carbinoliphilus subsp. oakridgensis</name>
    <dbReference type="NCBI Taxonomy" id="694327"/>
    <lineage>
        <taxon>Bacteria</taxon>
        <taxon>Pseudomonadati</taxon>
        <taxon>Thermodesulfobacteriota</taxon>
        <taxon>Desulfovibrionia</taxon>
        <taxon>Desulfovibrionales</taxon>
        <taxon>Desulfovibrionaceae</taxon>
        <taxon>Solidesulfovibrio</taxon>
    </lineage>
</organism>
<keyword evidence="9" id="KW-1185">Reference proteome</keyword>
<name>G7QE84_9BACT</name>
<keyword evidence="5" id="KW-0411">Iron-sulfur</keyword>
<dbReference type="GO" id="GO:0003824">
    <property type="term" value="F:catalytic activity"/>
    <property type="evidence" value="ECO:0007669"/>
    <property type="project" value="InterPro"/>
</dbReference>
<dbReference type="Gene3D" id="3.40.50.280">
    <property type="entry name" value="Cobalamin-binding domain"/>
    <property type="match status" value="1"/>
</dbReference>
<dbReference type="InterPro" id="IPR051198">
    <property type="entry name" value="BchE-like"/>
</dbReference>
<dbReference type="SMART" id="SM00729">
    <property type="entry name" value="Elp3"/>
    <property type="match status" value="1"/>
</dbReference>
<dbReference type="SUPFAM" id="SSF102114">
    <property type="entry name" value="Radical SAM enzymes"/>
    <property type="match status" value="1"/>
</dbReference>
<gene>
    <name evidence="8" type="ORF">DFW101_3694</name>
</gene>
<dbReference type="PROSITE" id="PS51918">
    <property type="entry name" value="RADICAL_SAM"/>
    <property type="match status" value="1"/>
</dbReference>
<dbReference type="Gene3D" id="3.80.30.20">
    <property type="entry name" value="tm_1862 like domain"/>
    <property type="match status" value="1"/>
</dbReference>
<dbReference type="GO" id="GO:0051539">
    <property type="term" value="F:4 iron, 4 sulfur cluster binding"/>
    <property type="evidence" value="ECO:0007669"/>
    <property type="project" value="UniProtKB-KW"/>
</dbReference>
<evidence type="ECO:0000256" key="2">
    <source>
        <dbReference type="ARBA" id="ARBA00022691"/>
    </source>
</evidence>
<proteinExistence type="predicted"/>
<dbReference type="PANTHER" id="PTHR43409">
    <property type="entry name" value="ANAEROBIC MAGNESIUM-PROTOPORPHYRIN IX MONOMETHYL ESTER CYCLASE-RELATED"/>
    <property type="match status" value="1"/>
</dbReference>
<dbReference type="OrthoDB" id="9762608at2"/>
<feature type="domain" description="B12-binding" evidence="6">
    <location>
        <begin position="5"/>
        <end position="141"/>
    </location>
</feature>
<protein>
    <submittedName>
        <fullName evidence="8">Radical SAM domain protein</fullName>
    </submittedName>
</protein>
<dbReference type="CDD" id="cd01335">
    <property type="entry name" value="Radical_SAM"/>
    <property type="match status" value="1"/>
</dbReference>
<evidence type="ECO:0000256" key="5">
    <source>
        <dbReference type="ARBA" id="ARBA00023014"/>
    </source>
</evidence>
<keyword evidence="2" id="KW-0949">S-adenosyl-L-methionine</keyword>
<dbReference type="eggNOG" id="COG1032">
    <property type="taxonomic scope" value="Bacteria"/>
</dbReference>
<evidence type="ECO:0000256" key="4">
    <source>
        <dbReference type="ARBA" id="ARBA00023004"/>
    </source>
</evidence>